<dbReference type="EMBL" id="FNTX01000002">
    <property type="protein sequence ID" value="SEE95370.1"/>
    <property type="molecule type" value="Genomic_DNA"/>
</dbReference>
<evidence type="ECO:0000256" key="1">
    <source>
        <dbReference type="ARBA" id="ARBA00008645"/>
    </source>
</evidence>
<proteinExistence type="inferred from homology"/>
<dbReference type="Proteomes" id="UP000199220">
    <property type="component" value="Unassembled WGS sequence"/>
</dbReference>
<evidence type="ECO:0000313" key="2">
    <source>
        <dbReference type="EMBL" id="SEE95370.1"/>
    </source>
</evidence>
<keyword evidence="3" id="KW-1185">Reference proteome</keyword>
<dbReference type="SUPFAM" id="SSF53474">
    <property type="entry name" value="alpha/beta-Hydrolases"/>
    <property type="match status" value="2"/>
</dbReference>
<gene>
    <name evidence="2" type="ORF">SAMN04488554_3839</name>
</gene>
<dbReference type="PANTHER" id="PTHR22946">
    <property type="entry name" value="DIENELACTONE HYDROLASE DOMAIN-CONTAINING PROTEIN-RELATED"/>
    <property type="match status" value="1"/>
</dbReference>
<dbReference type="Gene3D" id="3.40.50.1820">
    <property type="entry name" value="alpha/beta hydrolase"/>
    <property type="match status" value="2"/>
</dbReference>
<comment type="similarity">
    <text evidence="1">Belongs to the AB hydrolase superfamily.</text>
</comment>
<dbReference type="InterPro" id="IPR050261">
    <property type="entry name" value="FrsA_esterase"/>
</dbReference>
<sequence>MASQITGFGPYLDGSYDASLQVQLNAYERTTAHLSARRAASDAMRTPEDVRARQEALRAYADGVLDASSADRPAPTAIVTGTVERPTFVLTKLVLETGPTQRVTANLYLPRDTTERTGAVLFLCGHADAGKAAARYQAFCARLASNGLVVMAIDSIGQGERKSYLDAAGREEVPANVVEHSHAGVQCWWTGDTIARYFVDDARRAIDYLCTRPEVDPARIGVAGNSGGSTQATWLMLIEPRIAAAALGCFITSRQSYQRSGGAQDAEQILPGGALIGIDHEDFLIAMAPRPVLVMSANSDFFPVEGAHETVERARRAYEILGKPESLGHVRADHPHGLMPELAKAGAEFLVRHLGNEPTAAIDSSEPVPIPEAELLCTASGRLRVDYPDTPHVFELNQQRLLTLRTARSSSPAQWLTDQVHRQRRTPSELFPRWSPAENHRLGDVEVRSHRAMWWSEIDVLNAGVLVEPADRPTAALEIACFATGSAELADRTDWLTERVAGGVAVLALDVRGTGALTPHEINPFPLDENYGTLYKLMTDLIWLGDSLAAARVFDILRAVELIAQHRAKDLGDCPIRLFGAGPGAFLGYLAAAIEPRIQRIELESPPLDPTTVVDTRMHGPQSNWQHVIPGMAVHCGLEDLLPLFNGRDLHIPQPAGADLAPTRRPNDLEVYSD</sequence>
<organism evidence="2 3">
    <name type="scientific">Ruania alba</name>
    <dbReference type="NCBI Taxonomy" id="648782"/>
    <lineage>
        <taxon>Bacteria</taxon>
        <taxon>Bacillati</taxon>
        <taxon>Actinomycetota</taxon>
        <taxon>Actinomycetes</taxon>
        <taxon>Micrococcales</taxon>
        <taxon>Ruaniaceae</taxon>
        <taxon>Ruania</taxon>
    </lineage>
</organism>
<dbReference type="AlphaFoldDB" id="A0A1H5N1Q1"/>
<protein>
    <submittedName>
        <fullName evidence="2">Acetyl xylan esterase (AXE1)</fullName>
    </submittedName>
</protein>
<accession>A0A1H5N1Q1</accession>
<reference evidence="3" key="1">
    <citation type="submission" date="2016-10" db="EMBL/GenBank/DDBJ databases">
        <authorList>
            <person name="Varghese N."/>
            <person name="Submissions S."/>
        </authorList>
    </citation>
    <scope>NUCLEOTIDE SEQUENCE [LARGE SCALE GENOMIC DNA]</scope>
    <source>
        <strain evidence="3">DSM 21368</strain>
    </source>
</reference>
<dbReference type="STRING" id="648782.SAMN04488554_3839"/>
<name>A0A1H5N1Q1_9MICO</name>
<dbReference type="OrthoDB" id="3668964at2"/>
<dbReference type="PANTHER" id="PTHR22946:SF8">
    <property type="entry name" value="ACETYL XYLAN ESTERASE DOMAIN-CONTAINING PROTEIN"/>
    <property type="match status" value="1"/>
</dbReference>
<dbReference type="InterPro" id="IPR029058">
    <property type="entry name" value="AB_hydrolase_fold"/>
</dbReference>
<evidence type="ECO:0000313" key="3">
    <source>
        <dbReference type="Proteomes" id="UP000199220"/>
    </source>
</evidence>
<dbReference type="RefSeq" id="WP_089774734.1">
    <property type="nucleotide sequence ID" value="NZ_FNTX01000002.1"/>
</dbReference>